<feature type="region of interest" description="Disordered" evidence="3">
    <location>
        <begin position="153"/>
        <end position="177"/>
    </location>
</feature>
<accession>A0A507C1G7</accession>
<organism evidence="4 5">
    <name type="scientific">Synchytrium microbalum</name>
    <dbReference type="NCBI Taxonomy" id="1806994"/>
    <lineage>
        <taxon>Eukaryota</taxon>
        <taxon>Fungi</taxon>
        <taxon>Fungi incertae sedis</taxon>
        <taxon>Chytridiomycota</taxon>
        <taxon>Chytridiomycota incertae sedis</taxon>
        <taxon>Chytridiomycetes</taxon>
        <taxon>Synchytriales</taxon>
        <taxon>Synchytriaceae</taxon>
        <taxon>Synchytrium</taxon>
    </lineage>
</organism>
<dbReference type="AlphaFoldDB" id="A0A507C1G7"/>
<dbReference type="RefSeq" id="XP_031023139.1">
    <property type="nucleotide sequence ID" value="XM_031170893.1"/>
</dbReference>
<evidence type="ECO:0000256" key="1">
    <source>
        <dbReference type="ARBA" id="ARBA00004496"/>
    </source>
</evidence>
<evidence type="ECO:0000256" key="3">
    <source>
        <dbReference type="SAM" id="MobiDB-lite"/>
    </source>
</evidence>
<evidence type="ECO:0000256" key="2">
    <source>
        <dbReference type="ARBA" id="ARBA00022490"/>
    </source>
</evidence>
<gene>
    <name evidence="4" type="ORF">SmJEL517_g04965</name>
</gene>
<dbReference type="EMBL" id="QEAO01000039">
    <property type="protein sequence ID" value="TPX31796.1"/>
    <property type="molecule type" value="Genomic_DNA"/>
</dbReference>
<dbReference type="GeneID" id="42006190"/>
<dbReference type="GO" id="GO:0005869">
    <property type="term" value="C:dynactin complex"/>
    <property type="evidence" value="ECO:0007669"/>
    <property type="project" value="InterPro"/>
</dbReference>
<dbReference type="PANTHER" id="PTHR15346">
    <property type="entry name" value="DYNACTIN SUBUNIT"/>
    <property type="match status" value="1"/>
</dbReference>
<dbReference type="Pfam" id="PF04912">
    <property type="entry name" value="Dynamitin"/>
    <property type="match status" value="1"/>
</dbReference>
<protein>
    <recommendedName>
        <fullName evidence="6">Dynactin subunit 2</fullName>
    </recommendedName>
</protein>
<evidence type="ECO:0000313" key="4">
    <source>
        <dbReference type="EMBL" id="TPX31796.1"/>
    </source>
</evidence>
<feature type="region of interest" description="Disordered" evidence="3">
    <location>
        <begin position="392"/>
        <end position="416"/>
    </location>
</feature>
<sequence>MSKYVDILPDIDTGQDVFETDAPDPAELVNDHVKPPPSPSSTTSVPLHHPHVDDEQQQQSGIIKTRIIPAEATARFANSQIDATDADFSGRVGRRKKPAHYRTYHTRRMPDADEYEFDLLDHTDNTNIDARKPKESRLQRLRRLVYEVQELEEEIQRDGDASNGPAADNINSSNLNSETKPAVSQLALLDQISALQTDLSNLAKSTGVSGRDAPSLEDGSGSLIKQAELSKALVAQLRAFKDKSVPSVAQPIKQAEAPVSSQTTQKIARSDQHVTYELYYAPETARLTQLSNLGSLESRITNLERVIGISYLDDGLNNGDGNTAMPLLLESGSLMAAMERFETQLTLLTQPRKLETVSRRVKSITIELERLAEAKKKEHLESSLALHSSVYGLDMTGTSHPSQEPPHSASHNNSNDNEQRVKHLFNTLEKLDPIVSLVPHLLSRLQSLRSLHTEAAVFAESLRTLAIEQNHVTESASNIGESVTRLQDAVKDNANVVQSNVEALDARIKSLISRIDKLHK</sequence>
<dbReference type="GO" id="GO:0005737">
    <property type="term" value="C:cytoplasm"/>
    <property type="evidence" value="ECO:0007669"/>
    <property type="project" value="UniProtKB-SubCell"/>
</dbReference>
<dbReference type="STRING" id="1806994.A0A507C1G7"/>
<dbReference type="InterPro" id="IPR028133">
    <property type="entry name" value="Dynamitin"/>
</dbReference>
<dbReference type="Proteomes" id="UP000319731">
    <property type="component" value="Unassembled WGS sequence"/>
</dbReference>
<reference evidence="4 5" key="1">
    <citation type="journal article" date="2019" name="Sci. Rep.">
        <title>Comparative genomics of chytrid fungi reveal insights into the obligate biotrophic and pathogenic lifestyle of Synchytrium endobioticum.</title>
        <authorList>
            <person name="van de Vossenberg B.T.L.H."/>
            <person name="Warris S."/>
            <person name="Nguyen H.D.T."/>
            <person name="van Gent-Pelzer M.P.E."/>
            <person name="Joly D.L."/>
            <person name="van de Geest H.C."/>
            <person name="Bonants P.J.M."/>
            <person name="Smith D.S."/>
            <person name="Levesque C.A."/>
            <person name="van der Lee T.A.J."/>
        </authorList>
    </citation>
    <scope>NUCLEOTIDE SEQUENCE [LARGE SCALE GENOMIC DNA]</scope>
    <source>
        <strain evidence="4 5">JEL517</strain>
    </source>
</reference>
<proteinExistence type="predicted"/>
<dbReference type="GO" id="GO:0007017">
    <property type="term" value="P:microtubule-based process"/>
    <property type="evidence" value="ECO:0007669"/>
    <property type="project" value="InterPro"/>
</dbReference>
<dbReference type="OrthoDB" id="4977at2759"/>
<feature type="region of interest" description="Disordered" evidence="3">
    <location>
        <begin position="1"/>
        <end position="59"/>
    </location>
</feature>
<evidence type="ECO:0000313" key="5">
    <source>
        <dbReference type="Proteomes" id="UP000319731"/>
    </source>
</evidence>
<name>A0A507C1G7_9FUNG</name>
<keyword evidence="2" id="KW-0963">Cytoplasm</keyword>
<keyword evidence="5" id="KW-1185">Reference proteome</keyword>
<comment type="caution">
    <text evidence="4">The sequence shown here is derived from an EMBL/GenBank/DDBJ whole genome shotgun (WGS) entry which is preliminary data.</text>
</comment>
<comment type="subcellular location">
    <subcellularLocation>
        <location evidence="1">Cytoplasm</location>
    </subcellularLocation>
</comment>
<evidence type="ECO:0008006" key="6">
    <source>
        <dbReference type="Google" id="ProtNLM"/>
    </source>
</evidence>